<comment type="caution">
    <text evidence="1">The sequence shown here is derived from an EMBL/GenBank/DDBJ whole genome shotgun (WGS) entry which is preliminary data.</text>
</comment>
<protein>
    <submittedName>
        <fullName evidence="1">Uncharacterized protein</fullName>
    </submittedName>
</protein>
<dbReference type="AlphaFoldDB" id="A0A9P9L1X5"/>
<keyword evidence="2" id="KW-1185">Reference proteome</keyword>
<sequence length="106" mass="11953">MIHCGFAWPPSRPLHSSHASQSTYLRHGMLACLAGGVIVSSYRDLTFLIHRHRIRTNIDNFIFIPFPNIASILDIRLLTAAPLSYCYPLHPSRLVPLTQNLLTGLF</sequence>
<proteinExistence type="predicted"/>
<name>A0A9P9L1X5_FUSSL</name>
<evidence type="ECO:0000313" key="2">
    <source>
        <dbReference type="Proteomes" id="UP000736672"/>
    </source>
</evidence>
<organism evidence="1 2">
    <name type="scientific">Fusarium solani</name>
    <name type="common">Filamentous fungus</name>
    <dbReference type="NCBI Taxonomy" id="169388"/>
    <lineage>
        <taxon>Eukaryota</taxon>
        <taxon>Fungi</taxon>
        <taxon>Dikarya</taxon>
        <taxon>Ascomycota</taxon>
        <taxon>Pezizomycotina</taxon>
        <taxon>Sordariomycetes</taxon>
        <taxon>Hypocreomycetidae</taxon>
        <taxon>Hypocreales</taxon>
        <taxon>Nectriaceae</taxon>
        <taxon>Fusarium</taxon>
        <taxon>Fusarium solani species complex</taxon>
    </lineage>
</organism>
<gene>
    <name evidence="1" type="ORF">B0J15DRAFT_590543</name>
</gene>
<reference evidence="1" key="1">
    <citation type="journal article" date="2021" name="Nat. Commun.">
        <title>Genetic determinants of endophytism in the Arabidopsis root mycobiome.</title>
        <authorList>
            <person name="Mesny F."/>
            <person name="Miyauchi S."/>
            <person name="Thiergart T."/>
            <person name="Pickel B."/>
            <person name="Atanasova L."/>
            <person name="Karlsson M."/>
            <person name="Huettel B."/>
            <person name="Barry K.W."/>
            <person name="Haridas S."/>
            <person name="Chen C."/>
            <person name="Bauer D."/>
            <person name="Andreopoulos W."/>
            <person name="Pangilinan J."/>
            <person name="LaButti K."/>
            <person name="Riley R."/>
            <person name="Lipzen A."/>
            <person name="Clum A."/>
            <person name="Drula E."/>
            <person name="Henrissat B."/>
            <person name="Kohler A."/>
            <person name="Grigoriev I.V."/>
            <person name="Martin F.M."/>
            <person name="Hacquard S."/>
        </authorList>
    </citation>
    <scope>NUCLEOTIDE SEQUENCE</scope>
    <source>
        <strain evidence="1">FSSC 5 MPI-SDFR-AT-0091</strain>
    </source>
</reference>
<dbReference type="EMBL" id="JAGTJS010000003">
    <property type="protein sequence ID" value="KAH7272732.1"/>
    <property type="molecule type" value="Genomic_DNA"/>
</dbReference>
<accession>A0A9P9L1X5</accession>
<dbReference type="Proteomes" id="UP000736672">
    <property type="component" value="Unassembled WGS sequence"/>
</dbReference>
<evidence type="ECO:0000313" key="1">
    <source>
        <dbReference type="EMBL" id="KAH7272732.1"/>
    </source>
</evidence>